<dbReference type="InterPro" id="IPR023214">
    <property type="entry name" value="HAD_sf"/>
</dbReference>
<evidence type="ECO:0000313" key="2">
    <source>
        <dbReference type="Proteomes" id="UP000320390"/>
    </source>
</evidence>
<dbReference type="Proteomes" id="UP000320390">
    <property type="component" value="Chromosome"/>
</dbReference>
<dbReference type="PANTHER" id="PTHR43885">
    <property type="entry name" value="HALOACID DEHALOGENASE-LIKE HYDROLASE"/>
    <property type="match status" value="1"/>
</dbReference>
<dbReference type="Gene3D" id="3.40.50.1000">
    <property type="entry name" value="HAD superfamily/HAD-like"/>
    <property type="match status" value="1"/>
</dbReference>
<evidence type="ECO:0000313" key="1">
    <source>
        <dbReference type="EMBL" id="QDV04558.1"/>
    </source>
</evidence>
<dbReference type="Gene3D" id="1.10.260.80">
    <property type="match status" value="1"/>
</dbReference>
<dbReference type="SUPFAM" id="SSF56784">
    <property type="entry name" value="HAD-like"/>
    <property type="match status" value="1"/>
</dbReference>
<dbReference type="EMBL" id="CP036434">
    <property type="protein sequence ID" value="QDV04558.1"/>
    <property type="molecule type" value="Genomic_DNA"/>
</dbReference>
<sequence>MGFDPSHQDVRWGAYRGVIFDLDGTLTQPGAIDFVRMRERIGMEASGSILAWIDENATNESEAESMRAVVWEEESLALDRMALGDGLSDLVAYLMGEGAGLHTAICTRNSADAIEVFDARLRSAGFPRCATLFHVSVARDQYSDRIGRVIRNKPSPEPTHEIKHAWGVVDRYPLHVAHESEEPRYPDLLFVGDDIDDLLAGRRAGTAAGWMQHGRAEVPACATHTFTCLADCARALRAMED</sequence>
<dbReference type="Pfam" id="PF00702">
    <property type="entry name" value="Hydrolase"/>
    <property type="match status" value="1"/>
</dbReference>
<dbReference type="OrthoDB" id="9807630at2"/>
<dbReference type="InterPro" id="IPR036412">
    <property type="entry name" value="HAD-like_sf"/>
</dbReference>
<gene>
    <name evidence="1" type="primary">gph</name>
    <name evidence="1" type="ORF">Poly30_00490</name>
</gene>
<name>A0A518EKE2_9BACT</name>
<dbReference type="GO" id="GO:0008967">
    <property type="term" value="F:phosphoglycolate phosphatase activity"/>
    <property type="evidence" value="ECO:0007669"/>
    <property type="project" value="UniProtKB-EC"/>
</dbReference>
<dbReference type="EC" id="3.1.3.18" evidence="1"/>
<reference evidence="1 2" key="1">
    <citation type="submission" date="2019-02" db="EMBL/GenBank/DDBJ databases">
        <title>Deep-cultivation of Planctomycetes and their phenomic and genomic characterization uncovers novel biology.</title>
        <authorList>
            <person name="Wiegand S."/>
            <person name="Jogler M."/>
            <person name="Boedeker C."/>
            <person name="Pinto D."/>
            <person name="Vollmers J."/>
            <person name="Rivas-Marin E."/>
            <person name="Kohn T."/>
            <person name="Peeters S.H."/>
            <person name="Heuer A."/>
            <person name="Rast P."/>
            <person name="Oberbeckmann S."/>
            <person name="Bunk B."/>
            <person name="Jeske O."/>
            <person name="Meyerdierks A."/>
            <person name="Storesund J.E."/>
            <person name="Kallscheuer N."/>
            <person name="Luecker S."/>
            <person name="Lage O.M."/>
            <person name="Pohl T."/>
            <person name="Merkel B.J."/>
            <person name="Hornburger P."/>
            <person name="Mueller R.-W."/>
            <person name="Bruemmer F."/>
            <person name="Labrenz M."/>
            <person name="Spormann A.M."/>
            <person name="Op den Camp H."/>
            <person name="Overmann J."/>
            <person name="Amann R."/>
            <person name="Jetten M.S.M."/>
            <person name="Mascher T."/>
            <person name="Medema M.H."/>
            <person name="Devos D.P."/>
            <person name="Kaster A.-K."/>
            <person name="Ovreas L."/>
            <person name="Rohde M."/>
            <person name="Galperin M.Y."/>
            <person name="Jogler C."/>
        </authorList>
    </citation>
    <scope>NUCLEOTIDE SEQUENCE [LARGE SCALE GENOMIC DNA]</scope>
    <source>
        <strain evidence="1 2">Poly30</strain>
    </source>
</reference>
<protein>
    <submittedName>
        <fullName evidence="1">Phosphoglycolate phosphatase</fullName>
        <ecNumber evidence="1">3.1.3.18</ecNumber>
    </submittedName>
</protein>
<proteinExistence type="predicted"/>
<dbReference type="AlphaFoldDB" id="A0A518EKE2"/>
<organism evidence="1 2">
    <name type="scientific">Saltatorellus ferox</name>
    <dbReference type="NCBI Taxonomy" id="2528018"/>
    <lineage>
        <taxon>Bacteria</taxon>
        <taxon>Pseudomonadati</taxon>
        <taxon>Planctomycetota</taxon>
        <taxon>Planctomycetia</taxon>
        <taxon>Planctomycetia incertae sedis</taxon>
        <taxon>Saltatorellus</taxon>
    </lineage>
</organism>
<keyword evidence="1" id="KW-0378">Hydrolase</keyword>
<dbReference type="PANTHER" id="PTHR43885:SF1">
    <property type="entry name" value="SUPERFAMILY HYDROLASE, PUTATIVE (AFU_ORTHOLOGUE AFUA_4G13290)-RELATED"/>
    <property type="match status" value="1"/>
</dbReference>
<accession>A0A518EKE2</accession>
<dbReference type="RefSeq" id="WP_145194014.1">
    <property type="nucleotide sequence ID" value="NZ_CP036434.1"/>
</dbReference>
<keyword evidence="2" id="KW-1185">Reference proteome</keyword>